<dbReference type="Proteomes" id="UP000887013">
    <property type="component" value="Unassembled WGS sequence"/>
</dbReference>
<gene>
    <name evidence="1" type="ORF">NPIL_69761</name>
</gene>
<proteinExistence type="predicted"/>
<organism evidence="1 2">
    <name type="scientific">Nephila pilipes</name>
    <name type="common">Giant wood spider</name>
    <name type="synonym">Nephila maculata</name>
    <dbReference type="NCBI Taxonomy" id="299642"/>
    <lineage>
        <taxon>Eukaryota</taxon>
        <taxon>Metazoa</taxon>
        <taxon>Ecdysozoa</taxon>
        <taxon>Arthropoda</taxon>
        <taxon>Chelicerata</taxon>
        <taxon>Arachnida</taxon>
        <taxon>Araneae</taxon>
        <taxon>Araneomorphae</taxon>
        <taxon>Entelegynae</taxon>
        <taxon>Araneoidea</taxon>
        <taxon>Nephilidae</taxon>
        <taxon>Nephila</taxon>
    </lineage>
</organism>
<evidence type="ECO:0000313" key="1">
    <source>
        <dbReference type="EMBL" id="GFT79577.1"/>
    </source>
</evidence>
<protein>
    <submittedName>
        <fullName evidence="1">Uncharacterized protein</fullName>
    </submittedName>
</protein>
<name>A0A8X6PPW1_NEPPI</name>
<dbReference type="AlphaFoldDB" id="A0A8X6PPW1"/>
<evidence type="ECO:0000313" key="2">
    <source>
        <dbReference type="Proteomes" id="UP000887013"/>
    </source>
</evidence>
<sequence length="113" mass="13039">MKAFNNSIRLPMICSSANLIAIYVDVSKIGIGWDKWTNVRFCMTRLLAGWQGTQLRTIDLLSFRMLGYTNHFAIKSMESAIPEFEKKILGQENLVPHALWNKRSRLFLKHIAI</sequence>
<comment type="caution">
    <text evidence="1">The sequence shown here is derived from an EMBL/GenBank/DDBJ whole genome shotgun (WGS) entry which is preliminary data.</text>
</comment>
<keyword evidence="2" id="KW-1185">Reference proteome</keyword>
<accession>A0A8X6PPW1</accession>
<dbReference type="EMBL" id="BMAW01118417">
    <property type="protein sequence ID" value="GFT79577.1"/>
    <property type="molecule type" value="Genomic_DNA"/>
</dbReference>
<reference evidence="1" key="1">
    <citation type="submission" date="2020-08" db="EMBL/GenBank/DDBJ databases">
        <title>Multicomponent nature underlies the extraordinary mechanical properties of spider dragline silk.</title>
        <authorList>
            <person name="Kono N."/>
            <person name="Nakamura H."/>
            <person name="Mori M."/>
            <person name="Yoshida Y."/>
            <person name="Ohtoshi R."/>
            <person name="Malay A.D."/>
            <person name="Moran D.A.P."/>
            <person name="Tomita M."/>
            <person name="Numata K."/>
            <person name="Arakawa K."/>
        </authorList>
    </citation>
    <scope>NUCLEOTIDE SEQUENCE</scope>
</reference>